<dbReference type="SUPFAM" id="SSF48371">
    <property type="entry name" value="ARM repeat"/>
    <property type="match status" value="1"/>
</dbReference>
<dbReference type="InterPro" id="IPR009028">
    <property type="entry name" value="Coatomer/calthrin_app_sub_C"/>
</dbReference>
<evidence type="ECO:0000256" key="15">
    <source>
        <dbReference type="SAM" id="MobiDB-lite"/>
    </source>
</evidence>
<sequence>MGKKDEDAGDSGHFYHIDKSTVLQEARAFNETPINARKCRVILTKIVFLLYQSETFHTNEATETFFWITKLFQAQDIPLRQMVYLLIKELSTVADNVFIGTSSLMRDMTGKSDVVYRANAIRALARITDTSTLATIERPLKQFIVDKQPNVSSGALVSSLHLFNANKEAVRRWANEVQEAVNNKGAITQYHALGLLYQIRQHDRMAVIKLVQNYSKGALKSPLAYCMLIRYACKIMEDEEAGSRSLYELLEGWLRHKHDMVVYEAARAICNLRDVSSTELFPAVTALQLMLVNHKTTLRFAAIRTLNKLALTHPAAVFPCNLDMENLITDPNRSVATFAITTLLKTGNEASVDRLMKQITGFMGEISDEFKVIVIEAIRSLCLKFPAKQSLMLNFLSNVLRDEGGYEYKRAIVEAIFDIVHHIPESKEFALSHLCEFIEDCEFNKLAVRILHLLGTEGPKTPKASKYIRYIYNRVILENATVRAAAVTALARFAVQLPELRERVKVLLTRCLDDNEDEVRDRAIMYLRIIENEDLCKRYVANESTFNWASLERNLVHYINDDSAHSQPFDISSTPMTTRDQEIAEKSRAVSAAAELSAPSLRRPSTAGTSTARSGQAASSGDAQAGYAAAIEKIPQLSQLGPLFKSSSPIALTESETEYVVTAVKHIFNQHVVFQFNCRNTLNDQVLEKLNIILKPLDEEDGDALVHETSIPISQLVYDVPGTVYVVYSRPGGACPTATFSSALHFFVKDCDPATGEVDEGEGYEDEYQIEDVELVVADYVLPTYVVDFKRLWEALGEAAEVVETYQLTNVATIKAAVVNLFQVLGMWPCDGSEVVPEKATTHALLMSGVYVGGAKVLSRCRMVIGGEGVTVEVAARSKDESVARTIVDAVGA</sequence>
<evidence type="ECO:0000256" key="10">
    <source>
        <dbReference type="ARBA" id="ARBA00023034"/>
    </source>
</evidence>
<keyword evidence="6" id="KW-0597">Phosphoprotein</keyword>
<evidence type="ECO:0000256" key="4">
    <source>
        <dbReference type="ARBA" id="ARBA00022448"/>
    </source>
</evidence>
<evidence type="ECO:0000256" key="9">
    <source>
        <dbReference type="ARBA" id="ARBA00022927"/>
    </source>
</evidence>
<feature type="domain" description="Coatomer gamma subunit appendage Ig-like subdomain" evidence="17">
    <location>
        <begin position="627"/>
        <end position="775"/>
    </location>
</feature>
<evidence type="ECO:0000256" key="2">
    <source>
        <dbReference type="ARBA" id="ARBA00010720"/>
    </source>
</evidence>
<evidence type="ECO:0000256" key="6">
    <source>
        <dbReference type="ARBA" id="ARBA00022553"/>
    </source>
</evidence>
<dbReference type="PIRSF" id="PIRSF037093">
    <property type="entry name" value="Coatomer_gamma_subunit"/>
    <property type="match status" value="1"/>
</dbReference>
<comment type="function">
    <text evidence="13 14">The coatomer is a cytosolic protein complex that binds to dilysine motifs and reversibly associates with Golgi non-clathrin-coated vesicles, which further mediate biosynthetic protein transport from the ER, via the Golgi up to the trans Golgi network. Coatomer complex is required for budding from Golgi membranes, and is essential for the retrograde Golgi-to-ER transport of dilysine-tagged proteins.</text>
</comment>
<evidence type="ECO:0000259" key="16">
    <source>
        <dbReference type="Pfam" id="PF01602"/>
    </source>
</evidence>
<dbReference type="GO" id="GO:0006886">
    <property type="term" value="P:intracellular protein transport"/>
    <property type="evidence" value="ECO:0007669"/>
    <property type="project" value="InterPro"/>
</dbReference>
<dbReference type="GO" id="GO:0005793">
    <property type="term" value="C:endoplasmic reticulum-Golgi intermediate compartment"/>
    <property type="evidence" value="ECO:0007669"/>
    <property type="project" value="TreeGrafter"/>
</dbReference>
<dbReference type="GO" id="GO:0000139">
    <property type="term" value="C:Golgi membrane"/>
    <property type="evidence" value="ECO:0007669"/>
    <property type="project" value="UniProtKB-SubCell"/>
</dbReference>
<keyword evidence="9 14" id="KW-0653">Protein transport</keyword>
<dbReference type="GO" id="GO:0005783">
    <property type="term" value="C:endoplasmic reticulum"/>
    <property type="evidence" value="ECO:0007669"/>
    <property type="project" value="TreeGrafter"/>
</dbReference>
<dbReference type="Gene3D" id="1.25.10.10">
    <property type="entry name" value="Leucine-rich Repeat Variant"/>
    <property type="match status" value="2"/>
</dbReference>
<dbReference type="InterPro" id="IPR032154">
    <property type="entry name" value="Coatomer_g_Cpla"/>
</dbReference>
<dbReference type="Pfam" id="PF16381">
    <property type="entry name" value="Coatomer_g_Cpla"/>
    <property type="match status" value="1"/>
</dbReference>
<dbReference type="Pfam" id="PF08752">
    <property type="entry name" value="COP-gamma_platf"/>
    <property type="match status" value="1"/>
</dbReference>
<evidence type="ECO:0000259" key="17">
    <source>
        <dbReference type="Pfam" id="PF08752"/>
    </source>
</evidence>
<reference evidence="19" key="1">
    <citation type="submission" date="2020-05" db="EMBL/GenBank/DDBJ databases">
        <title>Phylogenomic resolution of chytrid fungi.</title>
        <authorList>
            <person name="Stajich J.E."/>
            <person name="Amses K."/>
            <person name="Simmons R."/>
            <person name="Seto K."/>
            <person name="Myers J."/>
            <person name="Bonds A."/>
            <person name="Quandt C.A."/>
            <person name="Barry K."/>
            <person name="Liu P."/>
            <person name="Grigoriev I."/>
            <person name="Longcore J.E."/>
            <person name="James T.Y."/>
        </authorList>
    </citation>
    <scope>NUCLEOTIDE SEQUENCE</scope>
    <source>
        <strain evidence="19">JEL0379</strain>
    </source>
</reference>
<feature type="domain" description="Clathrin/coatomer adaptor adaptin-like N-terminal" evidence="16">
    <location>
        <begin position="19"/>
        <end position="533"/>
    </location>
</feature>
<dbReference type="GO" id="GO:0005198">
    <property type="term" value="F:structural molecule activity"/>
    <property type="evidence" value="ECO:0007669"/>
    <property type="project" value="InterPro"/>
</dbReference>
<dbReference type="InterPro" id="IPR017106">
    <property type="entry name" value="Coatomer_gsu"/>
</dbReference>
<evidence type="ECO:0000256" key="1">
    <source>
        <dbReference type="ARBA" id="ARBA00004255"/>
    </source>
</evidence>
<dbReference type="InterPro" id="IPR011989">
    <property type="entry name" value="ARM-like"/>
</dbReference>
<evidence type="ECO:0000313" key="20">
    <source>
        <dbReference type="Proteomes" id="UP001212152"/>
    </source>
</evidence>
<dbReference type="GO" id="GO:0030126">
    <property type="term" value="C:COPI vesicle coat"/>
    <property type="evidence" value="ECO:0007669"/>
    <property type="project" value="InterPro"/>
</dbReference>
<name>A0AAD5THS0_9FUNG</name>
<feature type="domain" description="Coatomer subunit gamma C-terminal" evidence="18">
    <location>
        <begin position="778"/>
        <end position="891"/>
    </location>
</feature>
<comment type="caution">
    <text evidence="19">The sequence shown here is derived from an EMBL/GenBank/DDBJ whole genome shotgun (WGS) entry which is preliminary data.</text>
</comment>
<evidence type="ECO:0000256" key="5">
    <source>
        <dbReference type="ARBA" id="ARBA00022490"/>
    </source>
</evidence>
<dbReference type="GO" id="GO:0006891">
    <property type="term" value="P:intra-Golgi vesicle-mediated transport"/>
    <property type="evidence" value="ECO:0007669"/>
    <property type="project" value="TreeGrafter"/>
</dbReference>
<dbReference type="InterPro" id="IPR013040">
    <property type="entry name" value="Coatomer_gsu_app_Ig-like_dom"/>
</dbReference>
<keyword evidence="12 14" id="KW-0968">Cytoplasmic vesicle</keyword>
<evidence type="ECO:0000256" key="8">
    <source>
        <dbReference type="ARBA" id="ARBA00022892"/>
    </source>
</evidence>
<dbReference type="InterPro" id="IPR016024">
    <property type="entry name" value="ARM-type_fold"/>
</dbReference>
<dbReference type="InterPro" id="IPR037067">
    <property type="entry name" value="Coatomer_gsu_app_sf"/>
</dbReference>
<evidence type="ECO:0000256" key="14">
    <source>
        <dbReference type="PIRNR" id="PIRNR037093"/>
    </source>
</evidence>
<organism evidence="19 20">
    <name type="scientific">Geranomyces variabilis</name>
    <dbReference type="NCBI Taxonomy" id="109894"/>
    <lineage>
        <taxon>Eukaryota</taxon>
        <taxon>Fungi</taxon>
        <taxon>Fungi incertae sedis</taxon>
        <taxon>Chytridiomycota</taxon>
        <taxon>Chytridiomycota incertae sedis</taxon>
        <taxon>Chytridiomycetes</taxon>
        <taxon>Spizellomycetales</taxon>
        <taxon>Powellomycetaceae</taxon>
        <taxon>Geranomyces</taxon>
    </lineage>
</organism>
<dbReference type="Pfam" id="PF01602">
    <property type="entry name" value="Adaptin_N"/>
    <property type="match status" value="1"/>
</dbReference>
<keyword evidence="4 14" id="KW-0813">Transport</keyword>
<dbReference type="FunFam" id="1.25.10.10:FF:000071">
    <property type="entry name" value="Coatomer subunit gamma"/>
    <property type="match status" value="1"/>
</dbReference>
<dbReference type="Proteomes" id="UP001212152">
    <property type="component" value="Unassembled WGS sequence"/>
</dbReference>
<keyword evidence="8 14" id="KW-0931">ER-Golgi transport</keyword>
<keyword evidence="20" id="KW-1185">Reference proteome</keyword>
<dbReference type="FunFam" id="1.25.10.10:FF:000382">
    <property type="entry name" value="Coatomer subunit gamma"/>
    <property type="match status" value="1"/>
</dbReference>
<proteinExistence type="inferred from homology"/>
<keyword evidence="11 14" id="KW-0472">Membrane</keyword>
<accession>A0AAD5THS0</accession>
<evidence type="ECO:0000256" key="12">
    <source>
        <dbReference type="ARBA" id="ARBA00023329"/>
    </source>
</evidence>
<comment type="subcellular location">
    <subcellularLocation>
        <location evidence="14">Cytoplasm</location>
    </subcellularLocation>
    <subcellularLocation>
        <location evidence="1 14">Golgi apparatus membrane</location>
        <topology evidence="1 14">Peripheral membrane protein</topology>
        <orientation evidence="1 14">Cytoplasmic side</orientation>
    </subcellularLocation>
    <subcellularLocation>
        <location evidence="14">Cytoplasmic vesicle</location>
        <location evidence="14">COPI-coated vesicle membrane</location>
        <topology evidence="14">Peripheral membrane protein</topology>
        <orientation evidence="14">Cytoplasmic side</orientation>
    </subcellularLocation>
</comment>
<comment type="similarity">
    <text evidence="2 14">Belongs to the COPG family.</text>
</comment>
<dbReference type="InterPro" id="IPR002553">
    <property type="entry name" value="Clathrin/coatomer_adapt-like_N"/>
</dbReference>
<dbReference type="InterPro" id="IPR012295">
    <property type="entry name" value="TBP_dom_sf"/>
</dbReference>
<feature type="region of interest" description="Disordered" evidence="15">
    <location>
        <begin position="593"/>
        <end position="619"/>
    </location>
</feature>
<evidence type="ECO:0000256" key="3">
    <source>
        <dbReference type="ARBA" id="ARBA00011775"/>
    </source>
</evidence>
<keyword evidence="10 14" id="KW-0333">Golgi apparatus</keyword>
<evidence type="ECO:0000259" key="18">
    <source>
        <dbReference type="Pfam" id="PF16381"/>
    </source>
</evidence>
<dbReference type="SUPFAM" id="SSF49348">
    <property type="entry name" value="Clathrin adaptor appendage domain"/>
    <property type="match status" value="1"/>
</dbReference>
<dbReference type="PANTHER" id="PTHR10261:SF0">
    <property type="entry name" value="COATOMER SUBUNIT GAMMA-2"/>
    <property type="match status" value="1"/>
</dbReference>
<gene>
    <name evidence="19" type="primary">COPG2</name>
    <name evidence="19" type="ORF">HDU87_004770</name>
</gene>
<dbReference type="FunFam" id="3.30.310.10:FF:000008">
    <property type="entry name" value="Coatomer subunit gamma"/>
    <property type="match status" value="1"/>
</dbReference>
<dbReference type="AlphaFoldDB" id="A0AAD5THS0"/>
<dbReference type="InterPro" id="IPR013041">
    <property type="entry name" value="Clathrin_app_Ig-like_sf"/>
</dbReference>
<evidence type="ECO:0000313" key="19">
    <source>
        <dbReference type="EMBL" id="KAJ3176839.1"/>
    </source>
</evidence>
<evidence type="ECO:0000256" key="13">
    <source>
        <dbReference type="ARBA" id="ARBA00025536"/>
    </source>
</evidence>
<dbReference type="GO" id="GO:0006888">
    <property type="term" value="P:endoplasmic reticulum to Golgi vesicle-mediated transport"/>
    <property type="evidence" value="ECO:0007669"/>
    <property type="project" value="TreeGrafter"/>
</dbReference>
<evidence type="ECO:0000256" key="7">
    <source>
        <dbReference type="ARBA" id="ARBA00022737"/>
    </source>
</evidence>
<dbReference type="EMBL" id="JADGJQ010000037">
    <property type="protein sequence ID" value="KAJ3176839.1"/>
    <property type="molecule type" value="Genomic_DNA"/>
</dbReference>
<dbReference type="SUPFAM" id="SSF55711">
    <property type="entry name" value="Subdomain of clathrin and coatomer appendage domain"/>
    <property type="match status" value="1"/>
</dbReference>
<protein>
    <recommendedName>
        <fullName evidence="14">Coatomer subunit gamma</fullName>
    </recommendedName>
</protein>
<keyword evidence="7" id="KW-0677">Repeat</keyword>
<dbReference type="Gene3D" id="2.60.40.1480">
    <property type="entry name" value="Coatomer, gamma subunit, appendage domain"/>
    <property type="match status" value="1"/>
</dbReference>
<keyword evidence="5 14" id="KW-0963">Cytoplasm</keyword>
<dbReference type="PANTHER" id="PTHR10261">
    <property type="entry name" value="COATOMER SUBUNIT GAMMA"/>
    <property type="match status" value="1"/>
</dbReference>
<dbReference type="GO" id="GO:0009306">
    <property type="term" value="P:protein secretion"/>
    <property type="evidence" value="ECO:0007669"/>
    <property type="project" value="TreeGrafter"/>
</dbReference>
<evidence type="ECO:0000256" key="11">
    <source>
        <dbReference type="ARBA" id="ARBA00023136"/>
    </source>
</evidence>
<comment type="subunit">
    <text evidence="3">Oligomeric complex that consists of at least the alpha, beta, beta', gamma, delta, epsilon and zeta subunits.</text>
</comment>
<dbReference type="FunFam" id="2.60.40.1480:FF:000001">
    <property type="entry name" value="Coatomer subunit gamma"/>
    <property type="match status" value="1"/>
</dbReference>
<dbReference type="Gene3D" id="3.30.310.10">
    <property type="entry name" value="TATA-Binding Protein"/>
    <property type="match status" value="1"/>
</dbReference>